<evidence type="ECO:0000256" key="1">
    <source>
        <dbReference type="ARBA" id="ARBA00004442"/>
    </source>
</evidence>
<dbReference type="PROSITE" id="PS51123">
    <property type="entry name" value="OMPA_2"/>
    <property type="match status" value="1"/>
</dbReference>
<sequence>MKVRFFAVLLLLAAGSNHLLAQANDSLTQIYSKFDFVPGEKIIFFDDFSNDNIGDFPVQWNTTGSGEIVTYGKYPGRWFKITNSRGIVALAEPLKLPDNYTIEFDIIPQKEGSNIHYRFVLFSTEKPKDLMFGLARPGGTGIWFDFGYNSSYFTYYKDGTPNLNGRVTEPKQNADTKYHISIWVQKERIRLYQDEVKLFDVAKGLSTAVKYNMIRFDGGMPLIANVRIATGLPDMRNKLLTEGKLVSYGIYFDVNSDKVKPQSAGTLKEIAGILTDNPSLKIRITGFTDSDGDDASNLDLSKRRAAAVKTALVGAYGIEAARIETDGKGEKEPIAPNDNSVNKALNRRVEFVKL</sequence>
<keyword evidence="2 4" id="KW-0472">Membrane</keyword>
<dbReference type="InterPro" id="IPR036737">
    <property type="entry name" value="OmpA-like_sf"/>
</dbReference>
<evidence type="ECO:0000313" key="8">
    <source>
        <dbReference type="Proteomes" id="UP000765802"/>
    </source>
</evidence>
<evidence type="ECO:0000256" key="2">
    <source>
        <dbReference type="ARBA" id="ARBA00023136"/>
    </source>
</evidence>
<dbReference type="PRINTS" id="PR01021">
    <property type="entry name" value="OMPADOMAIN"/>
</dbReference>
<comment type="caution">
    <text evidence="7">The sequence shown here is derived from an EMBL/GenBank/DDBJ whole genome shotgun (WGS) entry which is preliminary data.</text>
</comment>
<organism evidence="7 8">
    <name type="scientific">Flavihumibacter stibioxidans</name>
    <dbReference type="NCBI Taxonomy" id="1834163"/>
    <lineage>
        <taxon>Bacteria</taxon>
        <taxon>Pseudomonadati</taxon>
        <taxon>Bacteroidota</taxon>
        <taxon>Chitinophagia</taxon>
        <taxon>Chitinophagales</taxon>
        <taxon>Chitinophagaceae</taxon>
        <taxon>Flavihumibacter</taxon>
    </lineage>
</organism>
<accession>A0ABR7M3E6</accession>
<feature type="signal peptide" evidence="5">
    <location>
        <begin position="1"/>
        <end position="21"/>
    </location>
</feature>
<dbReference type="CDD" id="cd07185">
    <property type="entry name" value="OmpA_C-like"/>
    <property type="match status" value="1"/>
</dbReference>
<comment type="subcellular location">
    <subcellularLocation>
        <location evidence="1">Cell outer membrane</location>
    </subcellularLocation>
</comment>
<evidence type="ECO:0000256" key="3">
    <source>
        <dbReference type="ARBA" id="ARBA00023237"/>
    </source>
</evidence>
<evidence type="ECO:0000313" key="7">
    <source>
        <dbReference type="EMBL" id="MBC6489544.1"/>
    </source>
</evidence>
<dbReference type="SUPFAM" id="SSF103088">
    <property type="entry name" value="OmpA-like"/>
    <property type="match status" value="1"/>
</dbReference>
<dbReference type="Gene3D" id="3.30.1330.60">
    <property type="entry name" value="OmpA-like domain"/>
    <property type="match status" value="1"/>
</dbReference>
<proteinExistence type="predicted"/>
<dbReference type="InterPro" id="IPR013320">
    <property type="entry name" value="ConA-like_dom_sf"/>
</dbReference>
<evidence type="ECO:0000256" key="4">
    <source>
        <dbReference type="PROSITE-ProRule" id="PRU00473"/>
    </source>
</evidence>
<keyword evidence="3" id="KW-0998">Cell outer membrane</keyword>
<dbReference type="Pfam" id="PF00691">
    <property type="entry name" value="OmpA"/>
    <property type="match status" value="1"/>
</dbReference>
<dbReference type="InterPro" id="IPR006665">
    <property type="entry name" value="OmpA-like"/>
</dbReference>
<dbReference type="Gene3D" id="2.60.120.560">
    <property type="entry name" value="Exo-inulinase, domain 1"/>
    <property type="match status" value="1"/>
</dbReference>
<dbReference type="PANTHER" id="PTHR30329:SF21">
    <property type="entry name" value="LIPOPROTEIN YIAD-RELATED"/>
    <property type="match status" value="1"/>
</dbReference>
<dbReference type="RefSeq" id="WP_187254904.1">
    <property type="nucleotide sequence ID" value="NZ_JBHULF010000006.1"/>
</dbReference>
<reference evidence="7 8" key="1">
    <citation type="submission" date="2016-07" db="EMBL/GenBank/DDBJ databases">
        <title>Genome analysis of Flavihumibacter stibioxidans YS-17.</title>
        <authorList>
            <person name="Shi K."/>
            <person name="Han Y."/>
            <person name="Wang G."/>
        </authorList>
    </citation>
    <scope>NUCLEOTIDE SEQUENCE [LARGE SCALE GENOMIC DNA]</scope>
    <source>
        <strain evidence="7 8">YS-17</strain>
    </source>
</reference>
<dbReference type="InterPro" id="IPR006664">
    <property type="entry name" value="OMP_bac"/>
</dbReference>
<keyword evidence="8" id="KW-1185">Reference proteome</keyword>
<evidence type="ECO:0000256" key="5">
    <source>
        <dbReference type="SAM" id="SignalP"/>
    </source>
</evidence>
<feature type="chain" id="PRO_5047405776" description="OmpA-like domain-containing protein" evidence="5">
    <location>
        <begin position="22"/>
        <end position="354"/>
    </location>
</feature>
<protein>
    <recommendedName>
        <fullName evidence="6">OmpA-like domain-containing protein</fullName>
    </recommendedName>
</protein>
<gene>
    <name evidence="7" type="ORF">BC349_01080</name>
</gene>
<name>A0ABR7M3E6_9BACT</name>
<keyword evidence="5" id="KW-0732">Signal</keyword>
<dbReference type="SUPFAM" id="SSF49899">
    <property type="entry name" value="Concanavalin A-like lectins/glucanases"/>
    <property type="match status" value="1"/>
</dbReference>
<dbReference type="Proteomes" id="UP000765802">
    <property type="component" value="Unassembled WGS sequence"/>
</dbReference>
<dbReference type="InterPro" id="IPR050330">
    <property type="entry name" value="Bact_OuterMem_StrucFunc"/>
</dbReference>
<dbReference type="PANTHER" id="PTHR30329">
    <property type="entry name" value="STATOR ELEMENT OF FLAGELLAR MOTOR COMPLEX"/>
    <property type="match status" value="1"/>
</dbReference>
<evidence type="ECO:0000259" key="6">
    <source>
        <dbReference type="PROSITE" id="PS51123"/>
    </source>
</evidence>
<feature type="domain" description="OmpA-like" evidence="6">
    <location>
        <begin position="239"/>
        <end position="354"/>
    </location>
</feature>
<dbReference type="EMBL" id="MBUA01000001">
    <property type="protein sequence ID" value="MBC6489544.1"/>
    <property type="molecule type" value="Genomic_DNA"/>
</dbReference>